<dbReference type="AlphaFoldDB" id="T1L236"/>
<name>T1L236_TETUR</name>
<dbReference type="EMBL" id="CAEY01000925">
    <property type="status" value="NOT_ANNOTATED_CDS"/>
    <property type="molecule type" value="Genomic_DNA"/>
</dbReference>
<evidence type="ECO:0000313" key="2">
    <source>
        <dbReference type="Proteomes" id="UP000015104"/>
    </source>
</evidence>
<reference evidence="2" key="1">
    <citation type="submission" date="2011-08" db="EMBL/GenBank/DDBJ databases">
        <authorList>
            <person name="Rombauts S."/>
        </authorList>
    </citation>
    <scope>NUCLEOTIDE SEQUENCE</scope>
    <source>
        <strain evidence="2">London</strain>
    </source>
</reference>
<dbReference type="HOGENOM" id="CLU_2309554_0_0_1"/>
<reference evidence="1" key="2">
    <citation type="submission" date="2015-06" db="UniProtKB">
        <authorList>
            <consortium name="EnsemblMetazoa"/>
        </authorList>
    </citation>
    <scope>IDENTIFICATION</scope>
</reference>
<dbReference type="EnsemblMetazoa" id="tetur32g01880.1">
    <property type="protein sequence ID" value="tetur32g01880.1"/>
    <property type="gene ID" value="tetur32g01880"/>
</dbReference>
<dbReference type="Proteomes" id="UP000015104">
    <property type="component" value="Unassembled WGS sequence"/>
</dbReference>
<keyword evidence="2" id="KW-1185">Reference proteome</keyword>
<accession>T1L236</accession>
<proteinExistence type="predicted"/>
<organism evidence="1 2">
    <name type="scientific">Tetranychus urticae</name>
    <name type="common">Two-spotted spider mite</name>
    <dbReference type="NCBI Taxonomy" id="32264"/>
    <lineage>
        <taxon>Eukaryota</taxon>
        <taxon>Metazoa</taxon>
        <taxon>Ecdysozoa</taxon>
        <taxon>Arthropoda</taxon>
        <taxon>Chelicerata</taxon>
        <taxon>Arachnida</taxon>
        <taxon>Acari</taxon>
        <taxon>Acariformes</taxon>
        <taxon>Trombidiformes</taxon>
        <taxon>Prostigmata</taxon>
        <taxon>Eleutherengona</taxon>
        <taxon>Raphignathae</taxon>
        <taxon>Tetranychoidea</taxon>
        <taxon>Tetranychidae</taxon>
        <taxon>Tetranychus</taxon>
    </lineage>
</organism>
<sequence>MMNKMCEGGMKAITAGTFEKGIKDRNECREKAVSKEVLAAVNKCEELMPMSTADQVKQVCSAKDANVAKLTEKLKCEKAALGDDMPKFGECCKKINPDNA</sequence>
<evidence type="ECO:0000313" key="1">
    <source>
        <dbReference type="EnsemblMetazoa" id="tetur32g01880.1"/>
    </source>
</evidence>
<protein>
    <submittedName>
        <fullName evidence="1">Uncharacterized protein</fullName>
    </submittedName>
</protein>